<dbReference type="OrthoDB" id="350584at2157"/>
<dbReference type="EMBL" id="AOIB01000033">
    <property type="protein sequence ID" value="ELY54909.1"/>
    <property type="molecule type" value="Genomic_DNA"/>
</dbReference>
<dbReference type="RefSeq" id="WP_005558504.1">
    <property type="nucleotide sequence ID" value="NZ_AOIB01000033.1"/>
</dbReference>
<evidence type="ECO:0000313" key="1">
    <source>
        <dbReference type="EMBL" id="ELY54909.1"/>
    </source>
</evidence>
<sequence>MAQPIPSQCPDCGAVEIHVAKVSPTDHDRGEAWATRAACTACEEYVEWFD</sequence>
<organism evidence="1 2">
    <name type="scientific">Natronococcus amylolyticus DSM 10524</name>
    <dbReference type="NCBI Taxonomy" id="1227497"/>
    <lineage>
        <taxon>Archaea</taxon>
        <taxon>Methanobacteriati</taxon>
        <taxon>Methanobacteriota</taxon>
        <taxon>Stenosarchaea group</taxon>
        <taxon>Halobacteria</taxon>
        <taxon>Halobacteriales</taxon>
        <taxon>Natrialbaceae</taxon>
        <taxon>Natronococcus</taxon>
    </lineage>
</organism>
<dbReference type="AlphaFoldDB" id="L9WZJ0"/>
<keyword evidence="2" id="KW-1185">Reference proteome</keyword>
<accession>L9WZJ0</accession>
<evidence type="ECO:0008006" key="3">
    <source>
        <dbReference type="Google" id="ProtNLM"/>
    </source>
</evidence>
<gene>
    <name evidence="1" type="ORF">C491_17469</name>
</gene>
<proteinExistence type="predicted"/>
<evidence type="ECO:0000313" key="2">
    <source>
        <dbReference type="Proteomes" id="UP000011688"/>
    </source>
</evidence>
<dbReference type="Proteomes" id="UP000011688">
    <property type="component" value="Unassembled WGS sequence"/>
</dbReference>
<reference evidence="1 2" key="1">
    <citation type="journal article" date="2014" name="PLoS Genet.">
        <title>Phylogenetically driven sequencing of extremely halophilic archaea reveals strategies for static and dynamic osmo-response.</title>
        <authorList>
            <person name="Becker E.A."/>
            <person name="Seitzer P.M."/>
            <person name="Tritt A."/>
            <person name="Larsen D."/>
            <person name="Krusor M."/>
            <person name="Yao A.I."/>
            <person name="Wu D."/>
            <person name="Madern D."/>
            <person name="Eisen J.A."/>
            <person name="Darling A.E."/>
            <person name="Facciotti M.T."/>
        </authorList>
    </citation>
    <scope>NUCLEOTIDE SEQUENCE [LARGE SCALE GENOMIC DNA]</scope>
    <source>
        <strain evidence="1 2">DSM 10524</strain>
    </source>
</reference>
<protein>
    <recommendedName>
        <fullName evidence="3">Small CPxCG-related zinc finger protein</fullName>
    </recommendedName>
</protein>
<comment type="caution">
    <text evidence="1">The sequence shown here is derived from an EMBL/GenBank/DDBJ whole genome shotgun (WGS) entry which is preliminary data.</text>
</comment>
<name>L9WZJ0_9EURY</name>